<dbReference type="PROSITE" id="PS00028">
    <property type="entry name" value="ZINC_FINGER_C2H2_1"/>
    <property type="match status" value="1"/>
</dbReference>
<dbReference type="AlphaFoldDB" id="A0A2H5QMA9"/>
<gene>
    <name evidence="4" type="ORF">CUMW_243460</name>
</gene>
<keyword evidence="1" id="KW-0479">Metal-binding</keyword>
<proteinExistence type="predicted"/>
<keyword evidence="1" id="KW-0862">Zinc</keyword>
<dbReference type="GO" id="GO:0008270">
    <property type="term" value="F:zinc ion binding"/>
    <property type="evidence" value="ECO:0007669"/>
    <property type="project" value="UniProtKB-KW"/>
</dbReference>
<dbReference type="InterPro" id="IPR013087">
    <property type="entry name" value="Znf_C2H2_type"/>
</dbReference>
<dbReference type="InterPro" id="IPR036236">
    <property type="entry name" value="Znf_C2H2_sf"/>
</dbReference>
<evidence type="ECO:0000256" key="1">
    <source>
        <dbReference type="PROSITE-ProRule" id="PRU00042"/>
    </source>
</evidence>
<evidence type="ECO:0000313" key="4">
    <source>
        <dbReference type="EMBL" id="GAY65754.1"/>
    </source>
</evidence>
<dbReference type="Gene3D" id="3.30.160.60">
    <property type="entry name" value="Classic Zinc Finger"/>
    <property type="match status" value="1"/>
</dbReference>
<dbReference type="PANTHER" id="PTHR45730:SF109">
    <property type="entry name" value="ZINC FINGER PROTEIN KNUCKLES"/>
    <property type="match status" value="1"/>
</dbReference>
<organism evidence="4 5">
    <name type="scientific">Citrus unshiu</name>
    <name type="common">Satsuma mandarin</name>
    <name type="synonym">Citrus nobilis var. unshiu</name>
    <dbReference type="NCBI Taxonomy" id="55188"/>
    <lineage>
        <taxon>Eukaryota</taxon>
        <taxon>Viridiplantae</taxon>
        <taxon>Streptophyta</taxon>
        <taxon>Embryophyta</taxon>
        <taxon>Tracheophyta</taxon>
        <taxon>Spermatophyta</taxon>
        <taxon>Magnoliopsida</taxon>
        <taxon>eudicotyledons</taxon>
        <taxon>Gunneridae</taxon>
        <taxon>Pentapetalae</taxon>
        <taxon>rosids</taxon>
        <taxon>malvids</taxon>
        <taxon>Sapindales</taxon>
        <taxon>Rutaceae</taxon>
        <taxon>Aurantioideae</taxon>
        <taxon>Citrus</taxon>
    </lineage>
</organism>
<evidence type="ECO:0000259" key="3">
    <source>
        <dbReference type="PROSITE" id="PS50157"/>
    </source>
</evidence>
<dbReference type="PANTHER" id="PTHR45730">
    <property type="entry name" value="ZINC FINGER PROTEIN JAGGED"/>
    <property type="match status" value="1"/>
</dbReference>
<feature type="domain" description="C2H2-type" evidence="3">
    <location>
        <begin position="59"/>
        <end position="86"/>
    </location>
</feature>
<name>A0A2H5QMA9_CITUN</name>
<dbReference type="Proteomes" id="UP000236630">
    <property type="component" value="Unassembled WGS sequence"/>
</dbReference>
<reference evidence="4 5" key="1">
    <citation type="journal article" date="2017" name="Front. Genet.">
        <title>Draft sequencing of the heterozygous diploid genome of Satsuma (Citrus unshiu Marc.) using a hybrid assembly approach.</title>
        <authorList>
            <person name="Shimizu T."/>
            <person name="Tanizawa Y."/>
            <person name="Mochizuki T."/>
            <person name="Nagasaki H."/>
            <person name="Yoshioka T."/>
            <person name="Toyoda A."/>
            <person name="Fujiyama A."/>
            <person name="Kaminuma E."/>
            <person name="Nakamura Y."/>
        </authorList>
    </citation>
    <scope>NUCLEOTIDE SEQUENCE [LARGE SCALE GENOMIC DNA]</scope>
    <source>
        <strain evidence="5">cv. Miyagawa wase</strain>
    </source>
</reference>
<dbReference type="GO" id="GO:0003700">
    <property type="term" value="F:DNA-binding transcription factor activity"/>
    <property type="evidence" value="ECO:0007669"/>
    <property type="project" value="InterPro"/>
</dbReference>
<dbReference type="PROSITE" id="PS50157">
    <property type="entry name" value="ZINC_FINGER_C2H2_2"/>
    <property type="match status" value="1"/>
</dbReference>
<feature type="compositionally biased region" description="Polar residues" evidence="2">
    <location>
        <begin position="12"/>
        <end position="25"/>
    </location>
</feature>
<sequence length="212" mass="23666">MKMADPNMYNFLMSQQQPPSCSNPRPTKRQAQAQQHPHPSLPPPPAPVATSTSSTARLFKCLYCPRKFYSSQALGGHQNAHKRERAAARRNITFPVNVDPPSCFTAASHHVNPTHHFPSFDHQHGSPSPFLVDHARFDPVQYPYQYQFHQYGQYNQYHSSSSTTSAVVAASPTNGPNYHSFAAGPVTPNAFAFTQSDDDYAEKVKVDLNLRL</sequence>
<dbReference type="STRING" id="55188.A0A2H5QMA9"/>
<protein>
    <recommendedName>
        <fullName evidence="3">C2H2-type domain-containing protein</fullName>
    </recommendedName>
</protein>
<accession>A0A2H5QMA9</accession>
<dbReference type="EMBL" id="BDQV01000510">
    <property type="protein sequence ID" value="GAY65754.1"/>
    <property type="molecule type" value="Genomic_DNA"/>
</dbReference>
<dbReference type="SUPFAM" id="SSF57667">
    <property type="entry name" value="beta-beta-alpha zinc fingers"/>
    <property type="match status" value="1"/>
</dbReference>
<keyword evidence="5" id="KW-1185">Reference proteome</keyword>
<evidence type="ECO:0000313" key="5">
    <source>
        <dbReference type="Proteomes" id="UP000236630"/>
    </source>
</evidence>
<comment type="caution">
    <text evidence="4">The sequence shown here is derived from an EMBL/GenBank/DDBJ whole genome shotgun (WGS) entry which is preliminary data.</text>
</comment>
<feature type="region of interest" description="Disordered" evidence="2">
    <location>
        <begin position="1"/>
        <end position="51"/>
    </location>
</feature>
<keyword evidence="1" id="KW-0863">Zinc-finger</keyword>
<dbReference type="InterPro" id="IPR045320">
    <property type="entry name" value="JAGGED/SL1-like"/>
</dbReference>
<evidence type="ECO:0000256" key="2">
    <source>
        <dbReference type="SAM" id="MobiDB-lite"/>
    </source>
</evidence>